<evidence type="ECO:0000313" key="15">
    <source>
        <dbReference type="RefSeq" id="XP_008802616.2"/>
    </source>
</evidence>
<evidence type="ECO:0000313" key="14">
    <source>
        <dbReference type="Proteomes" id="UP000228380"/>
    </source>
</evidence>
<dbReference type="GeneID" id="103716411"/>
<comment type="function">
    <text evidence="1">Putative transcription factor.</text>
</comment>
<dbReference type="Gene3D" id="1.10.10.60">
    <property type="entry name" value="Homeodomain-like"/>
    <property type="match status" value="1"/>
</dbReference>
<dbReference type="SUPFAM" id="SSF46689">
    <property type="entry name" value="Homeodomain-like"/>
    <property type="match status" value="1"/>
</dbReference>
<dbReference type="OrthoDB" id="1929626at2759"/>
<evidence type="ECO:0000256" key="6">
    <source>
        <dbReference type="ARBA" id="ARBA00022833"/>
    </source>
</evidence>
<dbReference type="PANTHER" id="PTHR31948:SF72">
    <property type="entry name" value="ZINC-FINGER HOMEODOMAIN PROTEIN 10"/>
    <property type="match status" value="1"/>
</dbReference>
<evidence type="ECO:0000256" key="7">
    <source>
        <dbReference type="ARBA" id="ARBA00023015"/>
    </source>
</evidence>
<keyword evidence="4" id="KW-0479">Metal-binding</keyword>
<evidence type="ECO:0000256" key="12">
    <source>
        <dbReference type="SAM" id="MobiDB-lite"/>
    </source>
</evidence>
<dbReference type="GO" id="GO:0008270">
    <property type="term" value="F:zinc ion binding"/>
    <property type="evidence" value="ECO:0007669"/>
    <property type="project" value="UniProtKB-KW"/>
</dbReference>
<reference evidence="15" key="2">
    <citation type="submission" date="2025-08" db="UniProtKB">
        <authorList>
            <consortium name="RefSeq"/>
        </authorList>
    </citation>
    <scope>IDENTIFICATION</scope>
    <source>
        <tissue evidence="15">Young leaves</tissue>
    </source>
</reference>
<evidence type="ECO:0000256" key="10">
    <source>
        <dbReference type="ARBA" id="ARBA00023163"/>
    </source>
</evidence>
<dbReference type="AlphaFoldDB" id="A0A8B7CN04"/>
<accession>A0A8B7CN04</accession>
<evidence type="ECO:0000256" key="1">
    <source>
        <dbReference type="ARBA" id="ARBA00004049"/>
    </source>
</evidence>
<evidence type="ECO:0000256" key="9">
    <source>
        <dbReference type="ARBA" id="ARBA00023155"/>
    </source>
</evidence>
<dbReference type="InterPro" id="IPR006455">
    <property type="entry name" value="Homeodomain_ZF_HD"/>
</dbReference>
<dbReference type="Proteomes" id="UP000228380">
    <property type="component" value="Chromosome 15"/>
</dbReference>
<protein>
    <submittedName>
        <fullName evidence="15">Zinc-finger homeodomain protein 9-like</fullName>
    </submittedName>
</protein>
<keyword evidence="6" id="KW-0862">Zinc</keyword>
<dbReference type="GO" id="GO:0005634">
    <property type="term" value="C:nucleus"/>
    <property type="evidence" value="ECO:0007669"/>
    <property type="project" value="UniProtKB-SubCell"/>
</dbReference>
<dbReference type="KEGG" id="pda:103716411"/>
<comment type="subcellular location">
    <subcellularLocation>
        <location evidence="2">Nucleus</location>
    </subcellularLocation>
</comment>
<dbReference type="InterPro" id="IPR009057">
    <property type="entry name" value="Homeodomain-like_sf"/>
</dbReference>
<reference evidence="14" key="1">
    <citation type="journal article" date="2019" name="Nat. Commun.">
        <title>Genome-wide association mapping of date palm fruit traits.</title>
        <authorList>
            <person name="Hazzouri K.M."/>
            <person name="Gros-Balthazard M."/>
            <person name="Flowers J.M."/>
            <person name="Copetti D."/>
            <person name="Lemansour A."/>
            <person name="Lebrun M."/>
            <person name="Masmoudi K."/>
            <person name="Ferrand S."/>
            <person name="Dhar M.I."/>
            <person name="Fresquez Z.A."/>
            <person name="Rosas U."/>
            <person name="Zhang J."/>
            <person name="Talag J."/>
            <person name="Lee S."/>
            <person name="Kudrna D."/>
            <person name="Powell R.F."/>
            <person name="Leitch I.J."/>
            <person name="Krueger R.R."/>
            <person name="Wing R.A."/>
            <person name="Amiri K.M.A."/>
            <person name="Purugganan M.D."/>
        </authorList>
    </citation>
    <scope>NUCLEOTIDE SEQUENCE [LARGE SCALE GENOMIC DNA]</scope>
    <source>
        <strain evidence="14">cv. Khalas</strain>
    </source>
</reference>
<gene>
    <name evidence="15" type="primary">LOC103716411</name>
</gene>
<feature type="domain" description="ZF-HD dimerization-type" evidence="13">
    <location>
        <begin position="45"/>
        <end position="96"/>
    </location>
</feature>
<feature type="region of interest" description="Disordered" evidence="12">
    <location>
        <begin position="99"/>
        <end position="176"/>
    </location>
</feature>
<feature type="compositionally biased region" description="Gly residues" evidence="12">
    <location>
        <begin position="254"/>
        <end position="291"/>
    </location>
</feature>
<evidence type="ECO:0000256" key="3">
    <source>
        <dbReference type="ARBA" id="ARBA00011416"/>
    </source>
</evidence>
<name>A0A8B7CN04_PHODC</name>
<dbReference type="NCBIfam" id="TIGR01566">
    <property type="entry name" value="ZF_HD_prot_N"/>
    <property type="match status" value="1"/>
</dbReference>
<dbReference type="InterPro" id="IPR006456">
    <property type="entry name" value="ZF_HD_homeobox_Cys/His_dimer"/>
</dbReference>
<dbReference type="GO" id="GO:0050793">
    <property type="term" value="P:regulation of developmental process"/>
    <property type="evidence" value="ECO:0007669"/>
    <property type="project" value="TreeGrafter"/>
</dbReference>
<keyword evidence="5" id="KW-0863">Zinc-finger</keyword>
<sequence length="297" mass="31091">MDPSPKILVLDAKPRLFSFSNGALNRHYYRPLPAAAAAAAADFLYTECLKNHAASLGGHALDGCGEFMPSPAANPADPTSLKCAACGCHRNFHRRLPEPLLLHHPDNGGGQESGDEMDGRHDEDANGRDQEEDGEADGRRSSASSPPYSSAPHMLLALSSGLPGTPSPGQAVGPPAAAAAAAALPRKRFRTKFSPEQKERMHELSERLGWRMQKRDKGLVEEWCREIGVGRGVFKVWMHNNKHTFLRLARRGETGGGSGSGGGVGDGGGSCGDAGDCGGLGGAGHDSGGRNGHVSSS</sequence>
<organism evidence="14 15">
    <name type="scientific">Phoenix dactylifera</name>
    <name type="common">Date palm</name>
    <dbReference type="NCBI Taxonomy" id="42345"/>
    <lineage>
        <taxon>Eukaryota</taxon>
        <taxon>Viridiplantae</taxon>
        <taxon>Streptophyta</taxon>
        <taxon>Embryophyta</taxon>
        <taxon>Tracheophyta</taxon>
        <taxon>Spermatophyta</taxon>
        <taxon>Magnoliopsida</taxon>
        <taxon>Liliopsida</taxon>
        <taxon>Arecaceae</taxon>
        <taxon>Coryphoideae</taxon>
        <taxon>Phoeniceae</taxon>
        <taxon>Phoenix</taxon>
    </lineage>
</organism>
<dbReference type="GO" id="GO:0003700">
    <property type="term" value="F:DNA-binding transcription factor activity"/>
    <property type="evidence" value="ECO:0007669"/>
    <property type="project" value="TreeGrafter"/>
</dbReference>
<keyword evidence="11" id="KW-0539">Nucleus</keyword>
<dbReference type="PANTHER" id="PTHR31948">
    <property type="entry name" value="ZINC-FINGER HOMEODOMAIN PROTEIN 2"/>
    <property type="match status" value="1"/>
</dbReference>
<evidence type="ECO:0000256" key="11">
    <source>
        <dbReference type="ARBA" id="ARBA00023242"/>
    </source>
</evidence>
<keyword evidence="9" id="KW-0371">Homeobox</keyword>
<evidence type="ECO:0000256" key="5">
    <source>
        <dbReference type="ARBA" id="ARBA00022771"/>
    </source>
</evidence>
<feature type="compositionally biased region" description="Low complexity" evidence="12">
    <location>
        <begin position="141"/>
        <end position="152"/>
    </location>
</feature>
<dbReference type="Pfam" id="PF04770">
    <property type="entry name" value="ZF-HD_dimer"/>
    <property type="match status" value="1"/>
</dbReference>
<keyword evidence="7" id="KW-0805">Transcription regulation</keyword>
<dbReference type="GO" id="GO:0000976">
    <property type="term" value="F:transcription cis-regulatory region binding"/>
    <property type="evidence" value="ECO:0007669"/>
    <property type="project" value="TreeGrafter"/>
</dbReference>
<keyword evidence="14" id="KW-1185">Reference proteome</keyword>
<evidence type="ECO:0000256" key="8">
    <source>
        <dbReference type="ARBA" id="ARBA00023125"/>
    </source>
</evidence>
<dbReference type="NCBIfam" id="TIGR01565">
    <property type="entry name" value="homeo_ZF_HD"/>
    <property type="match status" value="1"/>
</dbReference>
<feature type="region of interest" description="Disordered" evidence="12">
    <location>
        <begin position="252"/>
        <end position="297"/>
    </location>
</feature>
<keyword evidence="8" id="KW-0238">DNA-binding</keyword>
<evidence type="ECO:0000256" key="4">
    <source>
        <dbReference type="ARBA" id="ARBA00022723"/>
    </source>
</evidence>
<dbReference type="RefSeq" id="XP_008802616.2">
    <property type="nucleotide sequence ID" value="XM_008804394.4"/>
</dbReference>
<keyword evidence="10" id="KW-0804">Transcription</keyword>
<proteinExistence type="predicted"/>
<feature type="compositionally biased region" description="Basic and acidic residues" evidence="12">
    <location>
        <begin position="117"/>
        <end position="129"/>
    </location>
</feature>
<evidence type="ECO:0000259" key="13">
    <source>
        <dbReference type="PROSITE" id="PS51523"/>
    </source>
</evidence>
<dbReference type="FunFam" id="1.10.10.60:FF:000257">
    <property type="entry name" value="Zinc-finger homeodomain protein 2"/>
    <property type="match status" value="1"/>
</dbReference>
<dbReference type="PROSITE" id="PS51523">
    <property type="entry name" value="ZF_HD_DIMER"/>
    <property type="match status" value="1"/>
</dbReference>
<evidence type="ECO:0000256" key="2">
    <source>
        <dbReference type="ARBA" id="ARBA00004123"/>
    </source>
</evidence>
<comment type="subunit">
    <text evidence="3">Homo- and heterodimer with other ZFHD proteins.</text>
</comment>